<evidence type="ECO:0000313" key="2">
    <source>
        <dbReference type="EMBL" id="RGR43667.1"/>
    </source>
</evidence>
<dbReference type="EMBL" id="QRUD01000001">
    <property type="protein sequence ID" value="RGR43667.1"/>
    <property type="molecule type" value="Genomic_DNA"/>
</dbReference>
<dbReference type="AlphaFoldDB" id="A0A395UVE6"/>
<name>A0A395UVE6_PHOVU</name>
<reference evidence="2 3" key="1">
    <citation type="submission" date="2018-08" db="EMBL/GenBank/DDBJ databases">
        <title>A genome reference for cultivated species of the human gut microbiota.</title>
        <authorList>
            <person name="Zou Y."/>
            <person name="Xue W."/>
            <person name="Luo G."/>
        </authorList>
    </citation>
    <scope>NUCLEOTIDE SEQUENCE [LARGE SCALE GENOMIC DNA]</scope>
    <source>
        <strain evidence="2 3">AF25-30LB</strain>
    </source>
</reference>
<evidence type="ECO:0000256" key="1">
    <source>
        <dbReference type="SAM" id="MobiDB-lite"/>
    </source>
</evidence>
<comment type="caution">
    <text evidence="2">The sequence shown here is derived from an EMBL/GenBank/DDBJ whole genome shotgun (WGS) entry which is preliminary data.</text>
</comment>
<feature type="region of interest" description="Disordered" evidence="1">
    <location>
        <begin position="23"/>
        <end position="46"/>
    </location>
</feature>
<gene>
    <name evidence="2" type="ORF">DWY53_00030</name>
</gene>
<proteinExistence type="predicted"/>
<organism evidence="2 3">
    <name type="scientific">Phocaeicola vulgatus</name>
    <name type="common">Bacteroides vulgatus</name>
    <dbReference type="NCBI Taxonomy" id="821"/>
    <lineage>
        <taxon>Bacteria</taxon>
        <taxon>Pseudomonadati</taxon>
        <taxon>Bacteroidota</taxon>
        <taxon>Bacteroidia</taxon>
        <taxon>Bacteroidales</taxon>
        <taxon>Bacteroidaceae</taxon>
        <taxon>Phocaeicola</taxon>
    </lineage>
</organism>
<dbReference type="Proteomes" id="UP000266497">
    <property type="component" value="Unassembled WGS sequence"/>
</dbReference>
<evidence type="ECO:0000313" key="3">
    <source>
        <dbReference type="Proteomes" id="UP000266497"/>
    </source>
</evidence>
<sequence length="369" mass="44009">MYTTYGTGFGKFSQTYHIGTRKYGHKPGYQEQEEKKTPSSRKPHGFLNTRIPSIAPDLYVENDRDATVNVTTKENLDFLYRSAMKYAQLLDVELPYHPTGRTSTREKICLLYNALDSIVSHHVNLELVGDRLQFCIYHFHEWPDYTLFFMPIDFTERLHGEIKKVALEFIRRFIKHHWMMDITDTPYFEMSESYIDCVDFEQLDNEEKKDLYRKEKLFRSYEKGRIHRKLCRMYTKAFCRNLEEHIRNCNPSNANERRLLELINEGMSLISNDSPHIMNYDYDFASEKEKDFEPPPLNYQILLVYSITDTVTKDVESCFSADCQETYNQTPVSFIFITPETEELFKPDNYPERFEKWFEKFVEHVTNNL</sequence>
<accession>A0A395UVE6</accession>
<dbReference type="GeneID" id="43184741"/>
<protein>
    <submittedName>
        <fullName evidence="2">Peptidase</fullName>
    </submittedName>
</protein>
<dbReference type="RefSeq" id="WP_007561003.1">
    <property type="nucleotide sequence ID" value="NZ_JADMWM010000005.1"/>
</dbReference>